<comment type="caution">
    <text evidence="4">The sequence shown here is derived from an EMBL/GenBank/DDBJ whole genome shotgun (WGS) entry which is preliminary data.</text>
</comment>
<dbReference type="EMBL" id="CAJNYV010002981">
    <property type="protein sequence ID" value="CAF3519556.1"/>
    <property type="molecule type" value="Genomic_DNA"/>
</dbReference>
<feature type="signal peptide" evidence="1">
    <location>
        <begin position="1"/>
        <end position="30"/>
    </location>
</feature>
<dbReference type="EMBL" id="CAJNXB010000809">
    <property type="protein sequence ID" value="CAF3100698.1"/>
    <property type="molecule type" value="Genomic_DNA"/>
</dbReference>
<evidence type="ECO:0000313" key="5">
    <source>
        <dbReference type="Proteomes" id="UP000663865"/>
    </source>
</evidence>
<dbReference type="AlphaFoldDB" id="A0A818I6X9"/>
<accession>A0A818I6X9</accession>
<name>A0A818I6X9_9BILA</name>
<protein>
    <submittedName>
        <fullName evidence="4">Uncharacterized protein</fullName>
    </submittedName>
</protein>
<sequence>MLRGIFKLTLSMSALFLFVNLFWHTSIADALPILAADNDMAKSIDDISRVFPVNIHTGFYPKKLRAPKRIKAALDGRLKRFRMLDQDEFQEMLKSLSHQTGEDNQKASNGIDTIGGMQLANYWSPV</sequence>
<reference evidence="4" key="1">
    <citation type="submission" date="2021-02" db="EMBL/GenBank/DDBJ databases">
        <authorList>
            <person name="Nowell W R."/>
        </authorList>
    </citation>
    <scope>NUCLEOTIDE SEQUENCE</scope>
</reference>
<dbReference type="Proteomes" id="UP000663865">
    <property type="component" value="Unassembled WGS sequence"/>
</dbReference>
<evidence type="ECO:0000313" key="2">
    <source>
        <dbReference type="EMBL" id="CAF3100698.1"/>
    </source>
</evidence>
<keyword evidence="1" id="KW-0732">Signal</keyword>
<evidence type="ECO:0000313" key="4">
    <source>
        <dbReference type="EMBL" id="CAF3519556.1"/>
    </source>
</evidence>
<evidence type="ECO:0000313" key="3">
    <source>
        <dbReference type="EMBL" id="CAF3467025.1"/>
    </source>
</evidence>
<gene>
    <name evidence="3" type="ORF">FME351_LOCUS14538</name>
    <name evidence="4" type="ORF">KIK155_LOCUS16838</name>
    <name evidence="2" type="ORF">TIS948_LOCUS6929</name>
</gene>
<dbReference type="Proteomes" id="UP000663825">
    <property type="component" value="Unassembled WGS sequence"/>
</dbReference>
<feature type="chain" id="PRO_5036414544" evidence="1">
    <location>
        <begin position="31"/>
        <end position="126"/>
    </location>
</feature>
<dbReference type="Proteomes" id="UP000663869">
    <property type="component" value="Unassembled WGS sequence"/>
</dbReference>
<dbReference type="OrthoDB" id="10022166at2759"/>
<evidence type="ECO:0000256" key="1">
    <source>
        <dbReference type="SAM" id="SignalP"/>
    </source>
</evidence>
<proteinExistence type="predicted"/>
<organism evidence="4 5">
    <name type="scientific">Rotaria socialis</name>
    <dbReference type="NCBI Taxonomy" id="392032"/>
    <lineage>
        <taxon>Eukaryota</taxon>
        <taxon>Metazoa</taxon>
        <taxon>Spiralia</taxon>
        <taxon>Gnathifera</taxon>
        <taxon>Rotifera</taxon>
        <taxon>Eurotatoria</taxon>
        <taxon>Bdelloidea</taxon>
        <taxon>Philodinida</taxon>
        <taxon>Philodinidae</taxon>
        <taxon>Rotaria</taxon>
    </lineage>
</organism>
<dbReference type="EMBL" id="CAJNYU010001792">
    <property type="protein sequence ID" value="CAF3467025.1"/>
    <property type="molecule type" value="Genomic_DNA"/>
</dbReference>